<sequence length="64" mass="6489">MTVVILIVLAAVALFALAWWSSGRRSPSARGPMASRDAADAEARAMGQYRPPPGPGPLGGPGGT</sequence>
<keyword evidence="3" id="KW-1185">Reference proteome</keyword>
<dbReference type="EMBL" id="WUEK01000002">
    <property type="protein sequence ID" value="MXG88840.1"/>
    <property type="molecule type" value="Genomic_DNA"/>
</dbReference>
<dbReference type="Proteomes" id="UP000473325">
    <property type="component" value="Unassembled WGS sequence"/>
</dbReference>
<feature type="compositionally biased region" description="Low complexity" evidence="1">
    <location>
        <begin position="23"/>
        <end position="36"/>
    </location>
</feature>
<accession>A0A6L7EQG6</accession>
<protein>
    <submittedName>
        <fullName evidence="2">Uncharacterized protein</fullName>
    </submittedName>
</protein>
<feature type="region of interest" description="Disordered" evidence="1">
    <location>
        <begin position="23"/>
        <end position="64"/>
    </location>
</feature>
<comment type="caution">
    <text evidence="2">The sequence shown here is derived from an EMBL/GenBank/DDBJ whole genome shotgun (WGS) entry which is preliminary data.</text>
</comment>
<proteinExistence type="predicted"/>
<evidence type="ECO:0000313" key="3">
    <source>
        <dbReference type="Proteomes" id="UP000473325"/>
    </source>
</evidence>
<dbReference type="AlphaFoldDB" id="A0A6L7EQG6"/>
<dbReference type="RefSeq" id="WP_160875588.1">
    <property type="nucleotide sequence ID" value="NZ_WUEK01000002.1"/>
</dbReference>
<evidence type="ECO:0000313" key="2">
    <source>
        <dbReference type="EMBL" id="MXG88840.1"/>
    </source>
</evidence>
<evidence type="ECO:0000256" key="1">
    <source>
        <dbReference type="SAM" id="MobiDB-lite"/>
    </source>
</evidence>
<organism evidence="2 3">
    <name type="scientific">Nocardioides flavescens</name>
    <dbReference type="NCBI Taxonomy" id="2691959"/>
    <lineage>
        <taxon>Bacteria</taxon>
        <taxon>Bacillati</taxon>
        <taxon>Actinomycetota</taxon>
        <taxon>Actinomycetes</taxon>
        <taxon>Propionibacteriales</taxon>
        <taxon>Nocardioidaceae</taxon>
        <taxon>Nocardioides</taxon>
    </lineage>
</organism>
<gene>
    <name evidence="2" type="ORF">GRQ65_04675</name>
</gene>
<name>A0A6L7EQG6_9ACTN</name>
<reference evidence="2 3" key="1">
    <citation type="submission" date="2019-12" db="EMBL/GenBank/DDBJ databases">
        <authorList>
            <person name="Kun Z."/>
        </authorList>
    </citation>
    <scope>NUCLEOTIDE SEQUENCE [LARGE SCALE GENOMIC DNA]</scope>
    <source>
        <strain evidence="2 3">YIM 123512</strain>
    </source>
</reference>